<keyword evidence="1 2" id="KW-0436">Ligase</keyword>
<feature type="domain" description="Bacillithiol biosynthesis BshC N-terminal Rossmann-like" evidence="3">
    <location>
        <begin position="1"/>
        <end position="376"/>
    </location>
</feature>
<evidence type="ECO:0000256" key="1">
    <source>
        <dbReference type="ARBA" id="ARBA00022598"/>
    </source>
</evidence>
<dbReference type="GO" id="GO:0016874">
    <property type="term" value="F:ligase activity"/>
    <property type="evidence" value="ECO:0007669"/>
    <property type="project" value="UniProtKB-UniRule"/>
</dbReference>
<dbReference type="EC" id="6.-.-.-" evidence="2"/>
<dbReference type="InterPro" id="IPR055399">
    <property type="entry name" value="CC_BshC"/>
</dbReference>
<evidence type="ECO:0000259" key="3">
    <source>
        <dbReference type="Pfam" id="PF10079"/>
    </source>
</evidence>
<dbReference type="RefSeq" id="WP_009780698.1">
    <property type="nucleotide sequence ID" value="NZ_CH672395.1"/>
</dbReference>
<dbReference type="Proteomes" id="UP000001601">
    <property type="component" value="Unassembled WGS sequence"/>
</dbReference>
<evidence type="ECO:0000256" key="2">
    <source>
        <dbReference type="HAMAP-Rule" id="MF_01867"/>
    </source>
</evidence>
<dbReference type="PIRSF" id="PIRSF012535">
    <property type="entry name" value="UCP012535"/>
    <property type="match status" value="1"/>
</dbReference>
<dbReference type="Pfam" id="PF24850">
    <property type="entry name" value="CC_BshC"/>
    <property type="match status" value="1"/>
</dbReference>
<dbReference type="HAMAP" id="MF_01867">
    <property type="entry name" value="BshC"/>
    <property type="match status" value="1"/>
</dbReference>
<evidence type="ECO:0000259" key="4">
    <source>
        <dbReference type="Pfam" id="PF24850"/>
    </source>
</evidence>
<keyword evidence="6" id="KW-1185">Reference proteome</keyword>
<dbReference type="eggNOG" id="COG4365">
    <property type="taxonomic scope" value="Bacteria"/>
</dbReference>
<name>A3XLR1_LEEBM</name>
<gene>
    <name evidence="2" type="primary">bshC</name>
    <name evidence="5" type="ORF">MED217_11659</name>
</gene>
<dbReference type="InterPro" id="IPR011199">
    <property type="entry name" value="Bacillithiol_biosynth_BshC"/>
</dbReference>
<organism evidence="5 6">
    <name type="scientific">Leeuwenhoekiella blandensis (strain CECT 7118 / CCUG 51940 / KCTC 22103 / MED217)</name>
    <name type="common">Flavobacterium sp. (strain MED217)</name>
    <dbReference type="NCBI Taxonomy" id="398720"/>
    <lineage>
        <taxon>Bacteria</taxon>
        <taxon>Pseudomonadati</taxon>
        <taxon>Bacteroidota</taxon>
        <taxon>Flavobacteriia</taxon>
        <taxon>Flavobacteriales</taxon>
        <taxon>Flavobacteriaceae</taxon>
        <taxon>Leeuwenhoekiella</taxon>
    </lineage>
</organism>
<reference evidence="5 6" key="1">
    <citation type="journal article" date="2007" name="Nature">
        <title>Light stimulates growth of proteorhodopsin-containing marine Flavobacteria.</title>
        <authorList>
            <person name="Gomez-Consarnau L."/>
            <person name="Gonzalez J.M."/>
            <person name="Coll-Llado M."/>
            <person name="Gourdon P."/>
            <person name="Pascher T."/>
            <person name="Neutze R."/>
            <person name="Pedros-Alio C."/>
            <person name="Pinhassi J."/>
        </authorList>
    </citation>
    <scope>NUCLEOTIDE SEQUENCE [LARGE SCALE GENOMIC DNA]</scope>
    <source>
        <strain evidence="5 6">MED217</strain>
    </source>
</reference>
<feature type="domain" description="Bacillithiol biosynthesis BshC C-terminal coiled-coil" evidence="4">
    <location>
        <begin position="378"/>
        <end position="532"/>
    </location>
</feature>
<dbReference type="InterPro" id="IPR055398">
    <property type="entry name" value="Rossmann-like_BshC"/>
</dbReference>
<dbReference type="AlphaFoldDB" id="A3XLR1"/>
<evidence type="ECO:0000313" key="5">
    <source>
        <dbReference type="EMBL" id="EAQ49509.1"/>
    </source>
</evidence>
<protein>
    <recommendedName>
        <fullName evidence="2">Putative cysteine ligase BshC</fullName>
        <ecNumber evidence="2">6.-.-.-</ecNumber>
    </recommendedName>
</protein>
<comment type="similarity">
    <text evidence="2">Belongs to the BshC family.</text>
</comment>
<dbReference type="OrthoDB" id="9765151at2"/>
<dbReference type="Pfam" id="PF10079">
    <property type="entry name" value="Rossmann-like_BshC"/>
    <property type="match status" value="1"/>
</dbReference>
<dbReference type="HOGENOM" id="CLU_022249_2_0_10"/>
<proteinExistence type="inferred from homology"/>
<sequence length="534" mass="62160">MSIHHIPYQETGYYSKLICDYLEQKDALKSFYGNFPNLENFKEQIEQKQFAEENREVLVKAVRNQYKNIDLHDAVDNALNRLALPNTFTVTTGHQLNLFTGPLYFLYKIVSTINLAKQLSRTYPEQDFVPVYWMATEDHDFEEINYFNFRGKKIKWNRADIQDNDKGAVGELSTEGLSEVYQLICSEFGTTKMGTSLCTLFEEAYLKHDNLTEATRFLANSLFAAYGLIIVDGNDADLKRVFMPYLKQELLEQKAFDTVQKQAEALQKAGYGVQVNAREINLFYLADGLRERIIEKEGSFFVNDTELKFSKEELLLELENHPERFSPNVIMRPLYQEVILPNLAYIGGGGELAYWLELKTFFDEVEVQFPMLMLRNSALLITDKQQQKLEKLDLSIADLFLDQNDLVNRKIRKISNIDIDFSPQKQHLVRQFEALYNIAEETDASFIGAVKAQEVKQLKGLEHLEKRLLKAQKKKLSDHVKRFVAIQNELFPQENLQERTTNFSEFYLEYGDRLLEDLFEALDPLDYRFTILSK</sequence>
<dbReference type="NCBIfam" id="TIGR03998">
    <property type="entry name" value="thiol_BshC"/>
    <property type="match status" value="1"/>
</dbReference>
<dbReference type="STRING" id="398720.MED217_11659"/>
<accession>A3XLR1</accession>
<evidence type="ECO:0000313" key="6">
    <source>
        <dbReference type="Proteomes" id="UP000001601"/>
    </source>
</evidence>
<dbReference type="EMBL" id="AANC01000004">
    <property type="protein sequence ID" value="EAQ49509.1"/>
    <property type="molecule type" value="Genomic_DNA"/>
</dbReference>
<comment type="caution">
    <text evidence="5">The sequence shown here is derived from an EMBL/GenBank/DDBJ whole genome shotgun (WGS) entry which is preliminary data.</text>
</comment>